<dbReference type="Gene3D" id="1.10.150.50">
    <property type="entry name" value="Transcription Factor, Ets-1"/>
    <property type="match status" value="1"/>
</dbReference>
<dbReference type="EMBL" id="VUJU01010850">
    <property type="protein sequence ID" value="KAF0712715.1"/>
    <property type="molecule type" value="Genomic_DNA"/>
</dbReference>
<dbReference type="AlphaFoldDB" id="A0A6G0VXC3"/>
<name>A0A6G0VXC3_APHCR</name>
<evidence type="ECO:0000313" key="2">
    <source>
        <dbReference type="Proteomes" id="UP000478052"/>
    </source>
</evidence>
<sequence>VFLLLNKLKLSTMDLFTENIMKQWGYSSEIINIFKEKEIDEMALLDLTETMVEQLFPKMGQRFKFLKHLKKLKTERNLPKEKSPVMTKHSVIDWDNLDELDVVLLDELEHNIDNDATKEISLVTEN</sequence>
<accession>A0A6G0VXC3</accession>
<evidence type="ECO:0000313" key="1">
    <source>
        <dbReference type="EMBL" id="KAF0712715.1"/>
    </source>
</evidence>
<organism evidence="1 2">
    <name type="scientific">Aphis craccivora</name>
    <name type="common">Cowpea aphid</name>
    <dbReference type="NCBI Taxonomy" id="307492"/>
    <lineage>
        <taxon>Eukaryota</taxon>
        <taxon>Metazoa</taxon>
        <taxon>Ecdysozoa</taxon>
        <taxon>Arthropoda</taxon>
        <taxon>Hexapoda</taxon>
        <taxon>Insecta</taxon>
        <taxon>Pterygota</taxon>
        <taxon>Neoptera</taxon>
        <taxon>Paraneoptera</taxon>
        <taxon>Hemiptera</taxon>
        <taxon>Sternorrhyncha</taxon>
        <taxon>Aphidomorpha</taxon>
        <taxon>Aphidoidea</taxon>
        <taxon>Aphididae</taxon>
        <taxon>Aphidini</taxon>
        <taxon>Aphis</taxon>
        <taxon>Aphis</taxon>
    </lineage>
</organism>
<evidence type="ECO:0008006" key="3">
    <source>
        <dbReference type="Google" id="ProtNLM"/>
    </source>
</evidence>
<gene>
    <name evidence="1" type="ORF">FWK35_00028195</name>
</gene>
<dbReference type="InterPro" id="IPR013761">
    <property type="entry name" value="SAM/pointed_sf"/>
</dbReference>
<proteinExistence type="predicted"/>
<dbReference type="Proteomes" id="UP000478052">
    <property type="component" value="Unassembled WGS sequence"/>
</dbReference>
<dbReference type="SUPFAM" id="SSF47769">
    <property type="entry name" value="SAM/Pointed domain"/>
    <property type="match status" value="1"/>
</dbReference>
<reference evidence="1 2" key="1">
    <citation type="submission" date="2019-08" db="EMBL/GenBank/DDBJ databases">
        <title>Whole genome of Aphis craccivora.</title>
        <authorList>
            <person name="Voronova N.V."/>
            <person name="Shulinski R.S."/>
            <person name="Bandarenka Y.V."/>
            <person name="Zhorov D.G."/>
            <person name="Warner D."/>
        </authorList>
    </citation>
    <scope>NUCLEOTIDE SEQUENCE [LARGE SCALE GENOMIC DNA]</scope>
    <source>
        <strain evidence="1">180601</strain>
        <tissue evidence="1">Whole Body</tissue>
    </source>
</reference>
<protein>
    <recommendedName>
        <fullName evidence="3">SAM domain-containing protein</fullName>
    </recommendedName>
</protein>
<feature type="non-terminal residue" evidence="1">
    <location>
        <position position="1"/>
    </location>
</feature>
<keyword evidence="2" id="KW-1185">Reference proteome</keyword>
<comment type="caution">
    <text evidence="1">The sequence shown here is derived from an EMBL/GenBank/DDBJ whole genome shotgun (WGS) entry which is preliminary data.</text>
</comment>
<dbReference type="OrthoDB" id="6602348at2759"/>